<organism evidence="1 2">
    <name type="scientific">Dryococelus australis</name>
    <dbReference type="NCBI Taxonomy" id="614101"/>
    <lineage>
        <taxon>Eukaryota</taxon>
        <taxon>Metazoa</taxon>
        <taxon>Ecdysozoa</taxon>
        <taxon>Arthropoda</taxon>
        <taxon>Hexapoda</taxon>
        <taxon>Insecta</taxon>
        <taxon>Pterygota</taxon>
        <taxon>Neoptera</taxon>
        <taxon>Polyneoptera</taxon>
        <taxon>Phasmatodea</taxon>
        <taxon>Verophasmatodea</taxon>
        <taxon>Anareolatae</taxon>
        <taxon>Phasmatidae</taxon>
        <taxon>Eurycanthinae</taxon>
        <taxon>Dryococelus</taxon>
    </lineage>
</organism>
<evidence type="ECO:0000313" key="1">
    <source>
        <dbReference type="EMBL" id="KAJ8888488.1"/>
    </source>
</evidence>
<name>A0ABQ9HXG0_9NEOP</name>
<proteinExistence type="predicted"/>
<accession>A0ABQ9HXG0</accession>
<evidence type="ECO:0000313" key="2">
    <source>
        <dbReference type="Proteomes" id="UP001159363"/>
    </source>
</evidence>
<gene>
    <name evidence="1" type="ORF">PR048_007979</name>
</gene>
<keyword evidence="2" id="KW-1185">Reference proteome</keyword>
<sequence>MLGNLYQNELLEMTAVKAVFHKTFMSLCSRFHCFEKIPEADRRQIMENFNDMASKNEQGLIALHMIARRHPRVSNHDNSKDHAASYTYKVCLAGKDVPVCHKAFVSIHGISKHRVNRLQQSLTITGQYPKDQRGRHENRPTKIPNAVMHLIKCHINSFQARKSHYSLHDKPHRWYLPEHLTVAKMHEINCGTTSLEYTTLVMIRQRCTVTVDMRVRRDPTKVTSMLLDCINHNREDEIKELVLTSDGSSGQNKNKLPVDWDSVICNARKYPTPFSLLIMRYDFKDMKAATDPFFPKTPKPPLQLKEARVVQVVKGIKPAKANDLAKLMAYLECPANRVFYEDVICGGPVNGSSNNRGSDFEVDNADNSCGCNS</sequence>
<comment type="caution">
    <text evidence="1">The sequence shown here is derived from an EMBL/GenBank/DDBJ whole genome shotgun (WGS) entry which is preliminary data.</text>
</comment>
<dbReference type="Proteomes" id="UP001159363">
    <property type="component" value="Chromosome 3"/>
</dbReference>
<dbReference type="PANTHER" id="PTHR10773">
    <property type="entry name" value="DNA-DIRECTED RNA POLYMERASES I, II, AND III SUBUNIT RPABC2"/>
    <property type="match status" value="1"/>
</dbReference>
<dbReference type="PANTHER" id="PTHR10773:SF19">
    <property type="match status" value="1"/>
</dbReference>
<reference evidence="1 2" key="1">
    <citation type="submission" date="2023-02" db="EMBL/GenBank/DDBJ databases">
        <title>LHISI_Scaffold_Assembly.</title>
        <authorList>
            <person name="Stuart O.P."/>
            <person name="Cleave R."/>
            <person name="Magrath M.J.L."/>
            <person name="Mikheyev A.S."/>
        </authorList>
    </citation>
    <scope>NUCLEOTIDE SEQUENCE [LARGE SCALE GENOMIC DNA]</scope>
    <source>
        <strain evidence="1">Daus_M_001</strain>
        <tissue evidence="1">Leg muscle</tissue>
    </source>
</reference>
<dbReference type="EMBL" id="JARBHB010000003">
    <property type="protein sequence ID" value="KAJ8888488.1"/>
    <property type="molecule type" value="Genomic_DNA"/>
</dbReference>
<protein>
    <submittedName>
        <fullName evidence="1">Uncharacterized protein</fullName>
    </submittedName>
</protein>